<organism evidence="1 2">
    <name type="scientific">Thelephora ganbajun</name>
    <name type="common">Ganba fungus</name>
    <dbReference type="NCBI Taxonomy" id="370292"/>
    <lineage>
        <taxon>Eukaryota</taxon>
        <taxon>Fungi</taxon>
        <taxon>Dikarya</taxon>
        <taxon>Basidiomycota</taxon>
        <taxon>Agaricomycotina</taxon>
        <taxon>Agaricomycetes</taxon>
        <taxon>Thelephorales</taxon>
        <taxon>Thelephoraceae</taxon>
        <taxon>Thelephora</taxon>
    </lineage>
</organism>
<reference evidence="1" key="1">
    <citation type="submission" date="2019-10" db="EMBL/GenBank/DDBJ databases">
        <authorList>
            <consortium name="DOE Joint Genome Institute"/>
            <person name="Kuo A."/>
            <person name="Miyauchi S."/>
            <person name="Kiss E."/>
            <person name="Drula E."/>
            <person name="Kohler A."/>
            <person name="Sanchez-Garcia M."/>
            <person name="Andreopoulos B."/>
            <person name="Barry K.W."/>
            <person name="Bonito G."/>
            <person name="Buee M."/>
            <person name="Carver A."/>
            <person name="Chen C."/>
            <person name="Cichocki N."/>
            <person name="Clum A."/>
            <person name="Culley D."/>
            <person name="Crous P.W."/>
            <person name="Fauchery L."/>
            <person name="Girlanda M."/>
            <person name="Hayes R."/>
            <person name="Keri Z."/>
            <person name="Labutti K."/>
            <person name="Lipzen A."/>
            <person name="Lombard V."/>
            <person name="Magnuson J."/>
            <person name="Maillard F."/>
            <person name="Morin E."/>
            <person name="Murat C."/>
            <person name="Nolan M."/>
            <person name="Ohm R."/>
            <person name="Pangilinan J."/>
            <person name="Pereira M."/>
            <person name="Perotto S."/>
            <person name="Peter M."/>
            <person name="Riley R."/>
            <person name="Sitrit Y."/>
            <person name="Stielow B."/>
            <person name="Szollosi G."/>
            <person name="Zifcakova L."/>
            <person name="Stursova M."/>
            <person name="Spatafora J.W."/>
            <person name="Tedersoo L."/>
            <person name="Vaario L.-M."/>
            <person name="Yamada A."/>
            <person name="Yan M."/>
            <person name="Wang P."/>
            <person name="Xu J."/>
            <person name="Bruns T."/>
            <person name="Baldrian P."/>
            <person name="Vilgalys R."/>
            <person name="Henrissat B."/>
            <person name="Grigoriev I.V."/>
            <person name="Hibbett D."/>
            <person name="Nagy L.G."/>
            <person name="Martin F.M."/>
        </authorList>
    </citation>
    <scope>NUCLEOTIDE SEQUENCE</scope>
    <source>
        <strain evidence="1">P2</strain>
    </source>
</reference>
<protein>
    <submittedName>
        <fullName evidence="1">Uncharacterized protein</fullName>
    </submittedName>
</protein>
<reference evidence="1" key="2">
    <citation type="journal article" date="2020" name="Nat. Commun.">
        <title>Large-scale genome sequencing of mycorrhizal fungi provides insights into the early evolution of symbiotic traits.</title>
        <authorList>
            <person name="Miyauchi S."/>
            <person name="Kiss E."/>
            <person name="Kuo A."/>
            <person name="Drula E."/>
            <person name="Kohler A."/>
            <person name="Sanchez-Garcia M."/>
            <person name="Morin E."/>
            <person name="Andreopoulos B."/>
            <person name="Barry K.W."/>
            <person name="Bonito G."/>
            <person name="Buee M."/>
            <person name="Carver A."/>
            <person name="Chen C."/>
            <person name="Cichocki N."/>
            <person name="Clum A."/>
            <person name="Culley D."/>
            <person name="Crous P.W."/>
            <person name="Fauchery L."/>
            <person name="Girlanda M."/>
            <person name="Hayes R.D."/>
            <person name="Keri Z."/>
            <person name="LaButti K."/>
            <person name="Lipzen A."/>
            <person name="Lombard V."/>
            <person name="Magnuson J."/>
            <person name="Maillard F."/>
            <person name="Murat C."/>
            <person name="Nolan M."/>
            <person name="Ohm R.A."/>
            <person name="Pangilinan J."/>
            <person name="Pereira M.F."/>
            <person name="Perotto S."/>
            <person name="Peter M."/>
            <person name="Pfister S."/>
            <person name="Riley R."/>
            <person name="Sitrit Y."/>
            <person name="Stielow J.B."/>
            <person name="Szollosi G."/>
            <person name="Zifcakova L."/>
            <person name="Stursova M."/>
            <person name="Spatafora J.W."/>
            <person name="Tedersoo L."/>
            <person name="Vaario L.M."/>
            <person name="Yamada A."/>
            <person name="Yan M."/>
            <person name="Wang P."/>
            <person name="Xu J."/>
            <person name="Bruns T."/>
            <person name="Baldrian P."/>
            <person name="Vilgalys R."/>
            <person name="Dunand C."/>
            <person name="Henrissat B."/>
            <person name="Grigoriev I.V."/>
            <person name="Hibbett D."/>
            <person name="Nagy L.G."/>
            <person name="Martin F.M."/>
        </authorList>
    </citation>
    <scope>NUCLEOTIDE SEQUENCE</scope>
    <source>
        <strain evidence="1">P2</strain>
    </source>
</reference>
<evidence type="ECO:0000313" key="2">
    <source>
        <dbReference type="Proteomes" id="UP000886501"/>
    </source>
</evidence>
<keyword evidence="2" id="KW-1185">Reference proteome</keyword>
<proteinExistence type="predicted"/>
<name>A0ACB6Z8Y1_THEGA</name>
<evidence type="ECO:0000313" key="1">
    <source>
        <dbReference type="EMBL" id="KAF9645952.1"/>
    </source>
</evidence>
<gene>
    <name evidence="1" type="ORF">BDM02DRAFT_3271339</name>
</gene>
<dbReference type="Proteomes" id="UP000886501">
    <property type="component" value="Unassembled WGS sequence"/>
</dbReference>
<comment type="caution">
    <text evidence="1">The sequence shown here is derived from an EMBL/GenBank/DDBJ whole genome shotgun (WGS) entry which is preliminary data.</text>
</comment>
<accession>A0ACB6Z8Y1</accession>
<sequence>MSREGRPTESRGVSGSNPDQSRSRMQRVTGVTRILLDTAKEFTDCFPPLKSALGGVTALIDRYEQFEDVKDVIKDLKPQLDRFKQNITRTSVDGDPEETRRRKELTSALEEIEKRSRELLAKSMVARFARKDSGEVARLVERLREVITHYQMSQRQAIYDRITNLTSSLDTLLKLHEKSPGVKNDLDSVMARLDRLYLEEDNDDGSWDENEHEHRVKLFDTLRIIEDNWNVLYNRVNTQGYKESQDDIQAASAMADDIRDAVIDYQVALQRAIYDKSCRLIDAADLSVLNSCRRAHRAGYQHGDRKGCLRGTRETVLNEIEWWARDFEKSPVFWLNGLAGTGKSTIAQTVSERIFGDGLLGASFFCSRDFEDRSDLRLIFPTLAFQLAHKYPTFRSVLIPLLRSNPDIVDESLTSQMEGLIVEPLKSADVWTVIVIDALDECKDEESSSAILSVLGRIIEQIPKVKFFITGRPEPRIKTGFRLPLLVDSTGVFVLHDVHPPLINSDIRLFLKHELSEVARRRRVEGWPSDEHVDMLCHRAAGLFVYAVATVKFLDSNTRLPKQQLDKVLNFPEHTAHEGKTRFNSKTTLDSLYTSILKTAFSEEDVEVDSKVRSTIGTVVLLVNPLPPSAIAELVGLDPNEVTQFLTLLQSLLAFDEDSSQPVKPFHKSFPDFITDPSRCTDTRFWVSPKVLHLELAMNCLRVMNDGLEQNLLSLPDYALNSEVEDLETRTNDRISNTLQYACRSWHNHLTKTEGDVADVASLLRIFLEEKFLAWLEVVSVLGAVRGAIAGLEQLIPWLREVPGNEELLDTARDYSHFVARFSEPISVSATHIYHSALELSPLSSIVRRLYYCQRHSSLPRVAVGTEESWGEGIIIPKGHHPSCTWSPCGQFIAAQSLGAVEIRDSLNLELLSTLKPAEPTPDEVISLLAYSTDGRSIASLSGTSLVIWDIQTGGVAKEVDHDVGAWNTSLLWSLDGSTIGIVENKSGGARTYFVHAYDVTSGAMHSPVAFESRDEPHLWAYGTSFRALTTEGDSQVDAINIFEVGSILTKVESFHIGSMGGYLEIKSFSQTTHRISCSVSLSLIILDIRDSRYLLKEGKGGRFSSHCFSSDGSLFAAFQNSSVHIWKYTSGRYIKWREFSAPGSTYGLDFLRFSPTSPSLLGFFIDFLTLWRLDSPPFHADPVGHRQLIGLSRCGGYIVAGHKGDSIVTITNFLPKTPPCVIDTGVAIRTLALTGNILLALGPKTIAAWRLTEEGTVDGVLADGRASSDNTIWTISVSKRPGLYVGDQTVAIERGGNVIHAYHTETGEVLKPVRKILRPFPRLWGTPLNAMGNLHEHEWADQRGVLNCPRDHRWGTLYKGSELVSRETLGEGWVKDPEGKRLLWLPVKWRNPDRIVGQSCTVLWFDSVGGGTVIIKF</sequence>
<dbReference type="EMBL" id="MU118072">
    <property type="protein sequence ID" value="KAF9645952.1"/>
    <property type="molecule type" value="Genomic_DNA"/>
</dbReference>